<dbReference type="PANTHER" id="PTHR31267">
    <property type="entry name" value="DENTIN SIALOPHOSPHOPROTEIN-LIKE PROTEIN"/>
    <property type="match status" value="1"/>
</dbReference>
<gene>
    <name evidence="1" type="ORF">KI387_030786</name>
</gene>
<dbReference type="Proteomes" id="UP000824469">
    <property type="component" value="Unassembled WGS sequence"/>
</dbReference>
<accession>A0AA38CLR6</accession>
<name>A0AA38CLR6_TAXCH</name>
<reference evidence="1 2" key="1">
    <citation type="journal article" date="2021" name="Nat. Plants">
        <title>The Taxus genome provides insights into paclitaxel biosynthesis.</title>
        <authorList>
            <person name="Xiong X."/>
            <person name="Gou J."/>
            <person name="Liao Q."/>
            <person name="Li Y."/>
            <person name="Zhou Q."/>
            <person name="Bi G."/>
            <person name="Li C."/>
            <person name="Du R."/>
            <person name="Wang X."/>
            <person name="Sun T."/>
            <person name="Guo L."/>
            <person name="Liang H."/>
            <person name="Lu P."/>
            <person name="Wu Y."/>
            <person name="Zhang Z."/>
            <person name="Ro D.K."/>
            <person name="Shang Y."/>
            <person name="Huang S."/>
            <person name="Yan J."/>
        </authorList>
    </citation>
    <scope>NUCLEOTIDE SEQUENCE [LARGE SCALE GENOMIC DNA]</scope>
    <source>
        <strain evidence="1">Ta-2019</strain>
    </source>
</reference>
<proteinExistence type="predicted"/>
<evidence type="ECO:0000313" key="1">
    <source>
        <dbReference type="EMBL" id="KAH9299104.1"/>
    </source>
</evidence>
<evidence type="ECO:0000313" key="2">
    <source>
        <dbReference type="Proteomes" id="UP000824469"/>
    </source>
</evidence>
<dbReference type="AlphaFoldDB" id="A0AA38CLR6"/>
<protein>
    <submittedName>
        <fullName evidence="1">Uncharacterized protein</fullName>
    </submittedName>
</protein>
<sequence length="175" mass="19840">MQQLIPPLPNAIVCGKASIEHENATYTLAKTALADACKLVSTGRTDLGKDIENENLALRQLQKYTKFKEKSTLQIAEELTDRAKILDDEFLRLEASLSINELRRETQDLDRLSITNRLFKHHGRSLPIDPSKIITEERDSSSDSLFCTRKQYPQRYVTAVPMPRNLPEGVLCLSL</sequence>
<comment type="caution">
    <text evidence="1">The sequence shown here is derived from an EMBL/GenBank/DDBJ whole genome shotgun (WGS) entry which is preliminary data.</text>
</comment>
<dbReference type="OMA" id="PEMQGIY"/>
<dbReference type="PANTHER" id="PTHR31267:SF2">
    <property type="entry name" value="EXPRESSED PROTEIN"/>
    <property type="match status" value="1"/>
</dbReference>
<keyword evidence="2" id="KW-1185">Reference proteome</keyword>
<organism evidence="1 2">
    <name type="scientific">Taxus chinensis</name>
    <name type="common">Chinese yew</name>
    <name type="synonym">Taxus wallichiana var. chinensis</name>
    <dbReference type="NCBI Taxonomy" id="29808"/>
    <lineage>
        <taxon>Eukaryota</taxon>
        <taxon>Viridiplantae</taxon>
        <taxon>Streptophyta</taxon>
        <taxon>Embryophyta</taxon>
        <taxon>Tracheophyta</taxon>
        <taxon>Spermatophyta</taxon>
        <taxon>Pinopsida</taxon>
        <taxon>Pinidae</taxon>
        <taxon>Conifers II</taxon>
        <taxon>Cupressales</taxon>
        <taxon>Taxaceae</taxon>
        <taxon>Taxus</taxon>
    </lineage>
</organism>
<dbReference type="EMBL" id="JAHRHJ020000010">
    <property type="protein sequence ID" value="KAH9299104.1"/>
    <property type="molecule type" value="Genomic_DNA"/>
</dbReference>